<protein>
    <recommendedName>
        <fullName evidence="8">Ion transport domain-containing protein</fullName>
    </recommendedName>
</protein>
<accession>A0A397TIG2</accession>
<feature type="transmembrane region" description="Helical" evidence="7">
    <location>
        <begin position="828"/>
        <end position="848"/>
    </location>
</feature>
<dbReference type="InterPro" id="IPR005821">
    <property type="entry name" value="Ion_trans_dom"/>
</dbReference>
<feature type="transmembrane region" description="Helical" evidence="7">
    <location>
        <begin position="936"/>
        <end position="961"/>
    </location>
</feature>
<dbReference type="PANTHER" id="PTHR10582">
    <property type="entry name" value="TRANSIENT RECEPTOR POTENTIAL ION CHANNEL PROTEIN"/>
    <property type="match status" value="1"/>
</dbReference>
<keyword evidence="10" id="KW-1185">Reference proteome</keyword>
<dbReference type="SUPFAM" id="SSF50998">
    <property type="entry name" value="Quinoprotein alcohol dehydrogenase-like"/>
    <property type="match status" value="1"/>
</dbReference>
<keyword evidence="3" id="KW-0677">Repeat</keyword>
<dbReference type="Proteomes" id="UP000265703">
    <property type="component" value="Unassembled WGS sequence"/>
</dbReference>
<evidence type="ECO:0000313" key="10">
    <source>
        <dbReference type="Proteomes" id="UP000265703"/>
    </source>
</evidence>
<dbReference type="GO" id="GO:0005886">
    <property type="term" value="C:plasma membrane"/>
    <property type="evidence" value="ECO:0007669"/>
    <property type="project" value="TreeGrafter"/>
</dbReference>
<sequence>MAEIIQIDDDVKNDNDNDNPRNPHGGNRISSVSVSPREKSEKSDGLEKLVRPEKSDGLVKSDESEKSEKSFESDESEDILEEPIIIKVNDSKIVCYYILKDNSLLIDKVIVFQMSNHRQIKFNPPIKYLTNSMIYFFKKNDIIVAFNCNNLLVYSKKDGELNLISSHELSDNIIGGIIDVDNNNIWAISSNYLFQWDAETLQLKFSYLLGFTAIRNGNINKRLTVISKGNSIVVKYYNEIAIYSMGIHFPIRNIRIKGSITKVELLCEAQNNNYLLAFNLPKKDEKQKIILYHISDINKPPVDASKIFNDGKSKNNFILYEYNSESKNAFGLVDGKIICINLSNMNWHKFFVLHMFDDIVFSWNNYLCQTSKNDCNDIDTLNQTFEINDCNDTDTLNQTFEINDCNDTFIISDMKNIRSLFSKAKKHESLHIDISLKDQKYKWRISRMDSKFKFSVYLDEEVCSKEILVQNRLRNWRILNNNALALRFSSNLIILEYDRNKSIIIKYWYYKDKLNIKEFSGPILPIMDVEAVRKDKKLKNNKYFHAIWLKIITDIIEDDRCLVKYGPNLLPILIKSSDPSLTCYIESIYNKCMKLVKEDPNRNLKFLNIITSSMNDLCKKYPAYLSKFNSEMFMFLDPSNEKINNNKDYFHFHTFSQEIEIYKTSRLSESFKLLKSLELLELFENAKGYKNKMYNIIITIVYMLFLPFLFIWYLFNYLVDLFYYLDNEIKAKQYIVLIVPYINHSCYPLEYNLWKEIFYYPQSSEFVNTCKKEFYTNWNGEAVINFKWKRFGRIYYIVIWLIFIVFLVCFTIASFPTNSISQETRIKLYQTSIAFGFFHLIFELRQFIWSPQKYISIWNVFDSLNTQNASDPNNPWTLSNTYKVDGLNETFIQIPSENTNLFYSYFTSLLAVYLFLTGNQSSLSPWTPNPTSENTVVLFILMVIFSFLIVIYLMNLFIGLLNMTIEKNNDKASYLVQKAEVIAEIELFYLLPHQRRWRSWFPEVIYYIVDVKKAQIYIKEAINKGEWNKDDWPEMKNKILKLLSIEDFIKD</sequence>
<keyword evidence="4 7" id="KW-1133">Transmembrane helix</keyword>
<dbReference type="GO" id="GO:0098703">
    <property type="term" value="P:calcium ion import across plasma membrane"/>
    <property type="evidence" value="ECO:0007669"/>
    <property type="project" value="TreeGrafter"/>
</dbReference>
<dbReference type="AlphaFoldDB" id="A0A397TIG2"/>
<dbReference type="EMBL" id="QKYT01000047">
    <property type="protein sequence ID" value="RIA96285.1"/>
    <property type="molecule type" value="Genomic_DNA"/>
</dbReference>
<dbReference type="STRING" id="658196.A0A397TIG2"/>
<reference evidence="9 10" key="1">
    <citation type="submission" date="2018-06" db="EMBL/GenBank/DDBJ databases">
        <title>Comparative genomics reveals the genomic features of Rhizophagus irregularis, R. cerebriforme, R. diaphanum and Gigaspora rosea, and their symbiotic lifestyle signature.</title>
        <authorList>
            <person name="Morin E."/>
            <person name="San Clemente H."/>
            <person name="Chen E.C.H."/>
            <person name="De La Providencia I."/>
            <person name="Hainaut M."/>
            <person name="Kuo A."/>
            <person name="Kohler A."/>
            <person name="Murat C."/>
            <person name="Tang N."/>
            <person name="Roy S."/>
            <person name="Loubradou J."/>
            <person name="Henrissat B."/>
            <person name="Grigoriev I.V."/>
            <person name="Corradi N."/>
            <person name="Roux C."/>
            <person name="Martin F.M."/>
        </authorList>
    </citation>
    <scope>NUCLEOTIDE SEQUENCE [LARGE SCALE GENOMIC DNA]</scope>
    <source>
        <strain evidence="9 10">DAOM 227022</strain>
    </source>
</reference>
<gene>
    <name evidence="9" type="ORF">C1645_733380</name>
</gene>
<evidence type="ECO:0000256" key="5">
    <source>
        <dbReference type="ARBA" id="ARBA00023136"/>
    </source>
</evidence>
<dbReference type="OrthoDB" id="2352140at2759"/>
<dbReference type="GO" id="GO:0005262">
    <property type="term" value="F:calcium channel activity"/>
    <property type="evidence" value="ECO:0007669"/>
    <property type="project" value="TreeGrafter"/>
</dbReference>
<dbReference type="InterPro" id="IPR024862">
    <property type="entry name" value="TRPV"/>
</dbReference>
<proteinExistence type="predicted"/>
<feature type="compositionally biased region" description="Basic and acidic residues" evidence="6">
    <location>
        <begin position="36"/>
        <end position="72"/>
    </location>
</feature>
<evidence type="ECO:0000313" key="9">
    <source>
        <dbReference type="EMBL" id="RIA96285.1"/>
    </source>
</evidence>
<evidence type="ECO:0000256" key="1">
    <source>
        <dbReference type="ARBA" id="ARBA00004141"/>
    </source>
</evidence>
<keyword evidence="5 7" id="KW-0472">Membrane</keyword>
<name>A0A397TIG2_9GLOM</name>
<comment type="subcellular location">
    <subcellularLocation>
        <location evidence="1">Membrane</location>
        <topology evidence="1">Multi-pass membrane protein</topology>
    </subcellularLocation>
</comment>
<feature type="transmembrane region" description="Helical" evidence="7">
    <location>
        <begin position="794"/>
        <end position="816"/>
    </location>
</feature>
<evidence type="ECO:0000256" key="6">
    <source>
        <dbReference type="SAM" id="MobiDB-lite"/>
    </source>
</evidence>
<feature type="compositionally biased region" description="Basic and acidic residues" evidence="6">
    <location>
        <begin position="9"/>
        <end position="21"/>
    </location>
</feature>
<comment type="caution">
    <text evidence="9">The sequence shown here is derived from an EMBL/GenBank/DDBJ whole genome shotgun (WGS) entry which is preliminary data.</text>
</comment>
<evidence type="ECO:0000256" key="2">
    <source>
        <dbReference type="ARBA" id="ARBA00022692"/>
    </source>
</evidence>
<evidence type="ECO:0000259" key="8">
    <source>
        <dbReference type="Pfam" id="PF00520"/>
    </source>
</evidence>
<dbReference type="PANTHER" id="PTHR10582:SF2">
    <property type="entry name" value="INACTIVE"/>
    <property type="match status" value="1"/>
</dbReference>
<dbReference type="Pfam" id="PF00520">
    <property type="entry name" value="Ion_trans"/>
    <property type="match status" value="1"/>
</dbReference>
<evidence type="ECO:0000256" key="4">
    <source>
        <dbReference type="ARBA" id="ARBA00022989"/>
    </source>
</evidence>
<dbReference type="InterPro" id="IPR011047">
    <property type="entry name" value="Quinoprotein_ADH-like_sf"/>
</dbReference>
<feature type="transmembrane region" description="Helical" evidence="7">
    <location>
        <begin position="693"/>
        <end position="715"/>
    </location>
</feature>
<keyword evidence="2 7" id="KW-0812">Transmembrane</keyword>
<feature type="domain" description="Ion transport" evidence="8">
    <location>
        <begin position="897"/>
        <end position="972"/>
    </location>
</feature>
<evidence type="ECO:0000256" key="3">
    <source>
        <dbReference type="ARBA" id="ARBA00022737"/>
    </source>
</evidence>
<evidence type="ECO:0000256" key="7">
    <source>
        <dbReference type="SAM" id="Phobius"/>
    </source>
</evidence>
<organism evidence="9 10">
    <name type="scientific">Glomus cerebriforme</name>
    <dbReference type="NCBI Taxonomy" id="658196"/>
    <lineage>
        <taxon>Eukaryota</taxon>
        <taxon>Fungi</taxon>
        <taxon>Fungi incertae sedis</taxon>
        <taxon>Mucoromycota</taxon>
        <taxon>Glomeromycotina</taxon>
        <taxon>Glomeromycetes</taxon>
        <taxon>Glomerales</taxon>
        <taxon>Glomeraceae</taxon>
        <taxon>Glomus</taxon>
    </lineage>
</organism>
<feature type="region of interest" description="Disordered" evidence="6">
    <location>
        <begin position="1"/>
        <end position="75"/>
    </location>
</feature>
<feature type="transmembrane region" description="Helical" evidence="7">
    <location>
        <begin position="900"/>
        <end position="916"/>
    </location>
</feature>